<dbReference type="AlphaFoldDB" id="A0A9D3ZRV2"/>
<feature type="compositionally biased region" description="Polar residues" evidence="2">
    <location>
        <begin position="139"/>
        <end position="150"/>
    </location>
</feature>
<feature type="compositionally biased region" description="Basic and acidic residues" evidence="2">
    <location>
        <begin position="84"/>
        <end position="95"/>
    </location>
</feature>
<protein>
    <recommendedName>
        <fullName evidence="3">Thioredoxin domain-containing protein</fullName>
    </recommendedName>
</protein>
<evidence type="ECO:0000313" key="5">
    <source>
        <dbReference type="Proteomes" id="UP000828251"/>
    </source>
</evidence>
<feature type="compositionally biased region" description="Low complexity" evidence="2">
    <location>
        <begin position="115"/>
        <end position="130"/>
    </location>
</feature>
<dbReference type="PROSITE" id="PS50005">
    <property type="entry name" value="TPR"/>
    <property type="match status" value="1"/>
</dbReference>
<dbReference type="EMBL" id="JAIQCV010000010">
    <property type="protein sequence ID" value="KAH1057580.1"/>
    <property type="molecule type" value="Genomic_DNA"/>
</dbReference>
<dbReference type="InterPro" id="IPR013766">
    <property type="entry name" value="Thioredoxin_domain"/>
</dbReference>
<dbReference type="CDD" id="cd02947">
    <property type="entry name" value="TRX_family"/>
    <property type="match status" value="1"/>
</dbReference>
<feature type="compositionally biased region" description="Basic and acidic residues" evidence="2">
    <location>
        <begin position="42"/>
        <end position="61"/>
    </location>
</feature>
<dbReference type="Gene3D" id="1.25.40.10">
    <property type="entry name" value="Tetratricopeptide repeat domain"/>
    <property type="match status" value="2"/>
</dbReference>
<dbReference type="SUPFAM" id="SSF48452">
    <property type="entry name" value="TPR-like"/>
    <property type="match status" value="2"/>
</dbReference>
<dbReference type="GO" id="GO:0005737">
    <property type="term" value="C:cytoplasm"/>
    <property type="evidence" value="ECO:0007669"/>
    <property type="project" value="TreeGrafter"/>
</dbReference>
<dbReference type="GO" id="GO:0006950">
    <property type="term" value="P:response to stress"/>
    <property type="evidence" value="ECO:0007669"/>
    <property type="project" value="UniProtKB-ARBA"/>
</dbReference>
<feature type="region of interest" description="Disordered" evidence="2">
    <location>
        <begin position="29"/>
        <end position="150"/>
    </location>
</feature>
<reference evidence="4 5" key="1">
    <citation type="journal article" date="2021" name="Plant Biotechnol. J.">
        <title>Multi-omics assisted identification of the key and species-specific regulatory components of drought-tolerant mechanisms in Gossypium stocksii.</title>
        <authorList>
            <person name="Yu D."/>
            <person name="Ke L."/>
            <person name="Zhang D."/>
            <person name="Wu Y."/>
            <person name="Sun Y."/>
            <person name="Mei J."/>
            <person name="Sun J."/>
            <person name="Sun Y."/>
        </authorList>
    </citation>
    <scope>NUCLEOTIDE SEQUENCE [LARGE SCALE GENOMIC DNA]</scope>
    <source>
        <strain evidence="5">cv. E1</strain>
        <tissue evidence="4">Leaf</tissue>
    </source>
</reference>
<keyword evidence="1" id="KW-0802">TPR repeat</keyword>
<dbReference type="PANTHER" id="PTHR46050">
    <property type="entry name" value="TPR REPEAT-CONTAINING THIOREDOXIN"/>
    <property type="match status" value="1"/>
</dbReference>
<dbReference type="Pfam" id="PF00085">
    <property type="entry name" value="Thioredoxin"/>
    <property type="match status" value="1"/>
</dbReference>
<dbReference type="Proteomes" id="UP000828251">
    <property type="component" value="Unassembled WGS sequence"/>
</dbReference>
<sequence>MTKCSMEQELGCGLMGGVFQRWSNWSKKASVPALPGKGMNKVSKEPVTDKSKKLSNNDDSRRRRSTSTVEPVLLDSSNLAKPLPEQDQKSVRKSELLPPRNSVSYSHPVKDSSRRSNTGRSSTSSSSGSTHHSKELAKVTTSDQQQSNNSKALIRATSSNIMLAGQLGNLRQLGAGSAVGNNGSNATIEALDKLPRKNSLGKLGGSVMGNIIRQPSDEFKQLHGLTGRLDPETLKNKGNEAYKQGRFEEALALYERAISLDSKQATYRCNKSAALLGLGRLIEAIVECKEAIQLDPTYCRAHHRLATIYFRLGEPEHALYHYKHAGNHSDSNHISQAQTLIQRLKRSSDARKSHEWNTLLKETQCVITSGVDSAPEVYALQTEALLKINKHQEACITYNKGPKFAIESCINFFGLTVSAYLLMIKALVNMVSGRLDEAVSAAQHAARLDPGNKEISLVVKRTRAVSSARLSGNLLFKASKFVEACIVYGEGLEYDSYNPVLLCNRAACRSKLGQFEKAIEDCTAALNVQPSYSKARLRRADCNSKVNNSHFKSKGLIMSHIIIHYRFFPSSLQLERWETAIQDYEMLIRETPGDEEVARALFEAKVQLKKQHGEDIEDLKFGSNLVLVSSNERFRHFVTSPGMTVVLFCNKTKHKKVVQIMEQVCKRFPSINFLKVEIEDHPYLAKSEALTCIPAFKIYKNGSRVKEVPGNDPELLERSVKLYSS</sequence>
<dbReference type="OrthoDB" id="2335338at2759"/>
<proteinExistence type="predicted"/>
<evidence type="ECO:0000256" key="1">
    <source>
        <dbReference type="PROSITE-ProRule" id="PRU00339"/>
    </source>
</evidence>
<gene>
    <name evidence="4" type="ORF">J1N35_035645</name>
</gene>
<organism evidence="4 5">
    <name type="scientific">Gossypium stocksii</name>
    <dbReference type="NCBI Taxonomy" id="47602"/>
    <lineage>
        <taxon>Eukaryota</taxon>
        <taxon>Viridiplantae</taxon>
        <taxon>Streptophyta</taxon>
        <taxon>Embryophyta</taxon>
        <taxon>Tracheophyta</taxon>
        <taxon>Spermatophyta</taxon>
        <taxon>Magnoliopsida</taxon>
        <taxon>eudicotyledons</taxon>
        <taxon>Gunneridae</taxon>
        <taxon>Pentapetalae</taxon>
        <taxon>rosids</taxon>
        <taxon>malvids</taxon>
        <taxon>Malvales</taxon>
        <taxon>Malvaceae</taxon>
        <taxon>Malvoideae</taxon>
        <taxon>Gossypium</taxon>
    </lineage>
</organism>
<name>A0A9D3ZRV2_9ROSI</name>
<feature type="repeat" description="TPR" evidence="1">
    <location>
        <begin position="231"/>
        <end position="264"/>
    </location>
</feature>
<dbReference type="InterPro" id="IPR036249">
    <property type="entry name" value="Thioredoxin-like_sf"/>
</dbReference>
<keyword evidence="5" id="KW-1185">Reference proteome</keyword>
<dbReference type="InterPro" id="IPR011990">
    <property type="entry name" value="TPR-like_helical_dom_sf"/>
</dbReference>
<evidence type="ECO:0000256" key="2">
    <source>
        <dbReference type="SAM" id="MobiDB-lite"/>
    </source>
</evidence>
<dbReference type="Pfam" id="PF00515">
    <property type="entry name" value="TPR_1"/>
    <property type="match status" value="2"/>
</dbReference>
<accession>A0A9D3ZRV2</accession>
<dbReference type="Gene3D" id="3.40.30.10">
    <property type="entry name" value="Glutaredoxin"/>
    <property type="match status" value="1"/>
</dbReference>
<evidence type="ECO:0000313" key="4">
    <source>
        <dbReference type="EMBL" id="KAH1057580.1"/>
    </source>
</evidence>
<dbReference type="InterPro" id="IPR044534">
    <property type="entry name" value="TTL1-4"/>
</dbReference>
<feature type="domain" description="Thioredoxin" evidence="3">
    <location>
        <begin position="630"/>
        <end position="716"/>
    </location>
</feature>
<comment type="caution">
    <text evidence="4">The sequence shown here is derived from an EMBL/GenBank/DDBJ whole genome shotgun (WGS) entry which is preliminary data.</text>
</comment>
<dbReference type="SMART" id="SM00028">
    <property type="entry name" value="TPR"/>
    <property type="match status" value="5"/>
</dbReference>
<evidence type="ECO:0000259" key="3">
    <source>
        <dbReference type="Pfam" id="PF00085"/>
    </source>
</evidence>
<dbReference type="PANTHER" id="PTHR46050:SF18">
    <property type="entry name" value="TETRATRICOPEPTIDE REPEAT (TPR)-LIKE SUPERFAMILY PROTEIN"/>
    <property type="match status" value="1"/>
</dbReference>
<dbReference type="SUPFAM" id="SSF52833">
    <property type="entry name" value="Thioredoxin-like"/>
    <property type="match status" value="1"/>
</dbReference>
<dbReference type="InterPro" id="IPR019734">
    <property type="entry name" value="TPR_rpt"/>
</dbReference>
<dbReference type="Pfam" id="PF13181">
    <property type="entry name" value="TPR_8"/>
    <property type="match status" value="1"/>
</dbReference>